<sequence>MEWNNPFWAINCILQVKLVLDAKRSRCGEFLFSVLFTKANPVNTVPKFQSFSFSKPFDNDISIRHRPNKNAARTKQCRHICQGLSSACLS</sequence>
<reference evidence="1" key="1">
    <citation type="submission" date="2014-09" db="EMBL/GenBank/DDBJ databases">
        <authorList>
            <person name="Magalhaes I.L.F."/>
            <person name="Oliveira U."/>
            <person name="Santos F.R."/>
            <person name="Vidigal T.H.D.A."/>
            <person name="Brescovit A.D."/>
            <person name="Santos A.J."/>
        </authorList>
    </citation>
    <scope>NUCLEOTIDE SEQUENCE</scope>
    <source>
        <tissue evidence="1">Shoot tissue taken approximately 20 cm above the soil surface</tissue>
    </source>
</reference>
<organism evidence="1">
    <name type="scientific">Arundo donax</name>
    <name type="common">Giant reed</name>
    <name type="synonym">Donax arundinaceus</name>
    <dbReference type="NCBI Taxonomy" id="35708"/>
    <lineage>
        <taxon>Eukaryota</taxon>
        <taxon>Viridiplantae</taxon>
        <taxon>Streptophyta</taxon>
        <taxon>Embryophyta</taxon>
        <taxon>Tracheophyta</taxon>
        <taxon>Spermatophyta</taxon>
        <taxon>Magnoliopsida</taxon>
        <taxon>Liliopsida</taxon>
        <taxon>Poales</taxon>
        <taxon>Poaceae</taxon>
        <taxon>PACMAD clade</taxon>
        <taxon>Arundinoideae</taxon>
        <taxon>Arundineae</taxon>
        <taxon>Arundo</taxon>
    </lineage>
</organism>
<accession>A0A0A9GE04</accession>
<name>A0A0A9GE04_ARUDO</name>
<dbReference type="AlphaFoldDB" id="A0A0A9GE04"/>
<reference evidence="1" key="2">
    <citation type="journal article" date="2015" name="Data Brief">
        <title>Shoot transcriptome of the giant reed, Arundo donax.</title>
        <authorList>
            <person name="Barrero R.A."/>
            <person name="Guerrero F.D."/>
            <person name="Moolhuijzen P."/>
            <person name="Goolsby J.A."/>
            <person name="Tidwell J."/>
            <person name="Bellgard S.E."/>
            <person name="Bellgard M.I."/>
        </authorList>
    </citation>
    <scope>NUCLEOTIDE SEQUENCE</scope>
    <source>
        <tissue evidence="1">Shoot tissue taken approximately 20 cm above the soil surface</tissue>
    </source>
</reference>
<protein>
    <submittedName>
        <fullName evidence="1">mRNA</fullName>
    </submittedName>
</protein>
<evidence type="ECO:0000313" key="1">
    <source>
        <dbReference type="EMBL" id="JAE23325.1"/>
    </source>
</evidence>
<proteinExistence type="predicted"/>
<dbReference type="EMBL" id="GBRH01174571">
    <property type="protein sequence ID" value="JAE23325.1"/>
    <property type="molecule type" value="Transcribed_RNA"/>
</dbReference>